<dbReference type="AlphaFoldDB" id="A0A9Q9F5X9"/>
<evidence type="ECO:0000256" key="1">
    <source>
        <dbReference type="ARBA" id="ARBA00004141"/>
    </source>
</evidence>
<feature type="transmembrane region" description="Helical" evidence="8">
    <location>
        <begin position="114"/>
        <end position="138"/>
    </location>
</feature>
<dbReference type="Pfam" id="PF01545">
    <property type="entry name" value="Cation_efflux"/>
    <property type="match status" value="1"/>
</dbReference>
<protein>
    <submittedName>
        <fullName evidence="11">Cation diffusion facilitator family transporter</fullName>
    </submittedName>
</protein>
<dbReference type="EMBL" id="CP089286">
    <property type="protein sequence ID" value="UTO55851.1"/>
    <property type="molecule type" value="Genomic_DNA"/>
</dbReference>
<comment type="subcellular location">
    <subcellularLocation>
        <location evidence="1">Membrane</location>
        <topology evidence="1">Multi-pass membrane protein</topology>
    </subcellularLocation>
</comment>
<dbReference type="EMBL" id="CP089285">
    <property type="protein sequence ID" value="UTO56766.1"/>
    <property type="molecule type" value="Genomic_DNA"/>
</dbReference>
<keyword evidence="3 8" id="KW-0812">Transmembrane</keyword>
<evidence type="ECO:0000259" key="9">
    <source>
        <dbReference type="Pfam" id="PF01545"/>
    </source>
</evidence>
<dbReference type="PANTHER" id="PTHR11562:SF17">
    <property type="entry name" value="RE54080P-RELATED"/>
    <property type="match status" value="1"/>
</dbReference>
<dbReference type="InterPro" id="IPR050681">
    <property type="entry name" value="CDF/SLC30A"/>
</dbReference>
<evidence type="ECO:0000313" key="14">
    <source>
        <dbReference type="Proteomes" id="UP001059985"/>
    </source>
</evidence>
<dbReference type="InterPro" id="IPR027470">
    <property type="entry name" value="Cation_efflux_CTD"/>
</dbReference>
<feature type="transmembrane region" description="Helical" evidence="8">
    <location>
        <begin position="83"/>
        <end position="102"/>
    </location>
</feature>
<evidence type="ECO:0000313" key="12">
    <source>
        <dbReference type="EMBL" id="UTO56766.1"/>
    </source>
</evidence>
<dbReference type="NCBIfam" id="TIGR01297">
    <property type="entry name" value="CDF"/>
    <property type="match status" value="1"/>
</dbReference>
<feature type="transmembrane region" description="Helical" evidence="8">
    <location>
        <begin position="178"/>
        <end position="196"/>
    </location>
</feature>
<evidence type="ECO:0000256" key="7">
    <source>
        <dbReference type="ARBA" id="ARBA00023136"/>
    </source>
</evidence>
<evidence type="ECO:0000313" key="13">
    <source>
        <dbReference type="Proteomes" id="UP001059822"/>
    </source>
</evidence>
<organism evidence="11 13">
    <name type="scientific">Neoehrlichia mikurensis</name>
    <dbReference type="NCBI Taxonomy" id="89586"/>
    <lineage>
        <taxon>Bacteria</taxon>
        <taxon>Pseudomonadati</taxon>
        <taxon>Pseudomonadota</taxon>
        <taxon>Alphaproteobacteria</taxon>
        <taxon>Rickettsiales</taxon>
        <taxon>Anaplasmataceae</taxon>
        <taxon>Candidatus Neoehrlichia</taxon>
    </lineage>
</organism>
<dbReference type="GO" id="GO:0005385">
    <property type="term" value="F:zinc ion transmembrane transporter activity"/>
    <property type="evidence" value="ECO:0007669"/>
    <property type="project" value="TreeGrafter"/>
</dbReference>
<feature type="transmembrane region" description="Helical" evidence="8">
    <location>
        <begin position="150"/>
        <end position="172"/>
    </location>
</feature>
<feature type="domain" description="Cation efflux protein transmembrane" evidence="9">
    <location>
        <begin position="16"/>
        <end position="207"/>
    </location>
</feature>
<accession>A0A9Q9F5X9</accession>
<dbReference type="Proteomes" id="UP001059985">
    <property type="component" value="Chromosome"/>
</dbReference>
<sequence>MSSVHNGKPSVYIYRLVYAIVIIAIAMIIEVVGGIVSNSVALLSDASHMFMDFIALVFSLLAHKIAVKKSDPYRSYGYHRFQVIAAFVNGLILFAIAMLIIVESIKRFIEPVEINWRIMLVVAILGLCSNIVAFLILYQKNESNLNMRSAILHILGDLLGSIAAIISAIVIMISKWQIVDPLLSVIVSILILYSAYKIIKDSLHILLEGTPENVEANKIKSVICNKIVGVIDVHHIHVWSLTNEHIVMTVHVKVNDALINNCVDYTSILLSIKKLLNEEFNIAHATVEIEYGKCADDIMMQ</sequence>
<evidence type="ECO:0000256" key="6">
    <source>
        <dbReference type="ARBA" id="ARBA00023065"/>
    </source>
</evidence>
<keyword evidence="7 8" id="KW-0472">Membrane</keyword>
<keyword evidence="14" id="KW-1185">Reference proteome</keyword>
<evidence type="ECO:0000259" key="10">
    <source>
        <dbReference type="Pfam" id="PF16916"/>
    </source>
</evidence>
<keyword evidence="4" id="KW-0864">Zinc transport</keyword>
<evidence type="ECO:0000256" key="8">
    <source>
        <dbReference type="SAM" id="Phobius"/>
    </source>
</evidence>
<evidence type="ECO:0000313" key="11">
    <source>
        <dbReference type="EMBL" id="UTO55851.1"/>
    </source>
</evidence>
<evidence type="ECO:0000256" key="3">
    <source>
        <dbReference type="ARBA" id="ARBA00022692"/>
    </source>
</evidence>
<reference evidence="11" key="1">
    <citation type="journal article" date="2022" name="Microorganisms">
        <title>Assembly and Comparison of Ca. Neoehrlichia mikurensis Genomes.</title>
        <authorList>
            <person name="Azagi T."/>
            <person name="Dirks R.P."/>
            <person name="Yebra-Pimentel E.S."/>
            <person name="Schaap P.J."/>
            <person name="Koehorst J.J."/>
            <person name="Esser H.J."/>
            <person name="Sprong H."/>
        </authorList>
    </citation>
    <scope>NUCLEOTIDE SEQUENCE</scope>
    <source>
        <strain evidence="12">18-2804</strain>
        <strain evidence="11">18-2837</strain>
    </source>
</reference>
<evidence type="ECO:0000256" key="4">
    <source>
        <dbReference type="ARBA" id="ARBA00022906"/>
    </source>
</evidence>
<dbReference type="InterPro" id="IPR058533">
    <property type="entry name" value="Cation_efflux_TM"/>
</dbReference>
<dbReference type="Proteomes" id="UP001059822">
    <property type="component" value="Chromosome"/>
</dbReference>
<comment type="similarity">
    <text evidence="2">Belongs to the cation diffusion facilitator (CDF) transporter (TC 2.A.4) family. SLC30A subfamily.</text>
</comment>
<gene>
    <name evidence="12" type="ORF">LUA81_02165</name>
    <name evidence="11" type="ORF">LUA82_02185</name>
</gene>
<feature type="transmembrane region" description="Helical" evidence="8">
    <location>
        <begin position="12"/>
        <end position="36"/>
    </location>
</feature>
<dbReference type="PANTHER" id="PTHR11562">
    <property type="entry name" value="CATION EFFLUX PROTEIN/ ZINC TRANSPORTER"/>
    <property type="match status" value="1"/>
</dbReference>
<keyword evidence="4" id="KW-0813">Transport</keyword>
<dbReference type="Pfam" id="PF16916">
    <property type="entry name" value="ZT_dimer"/>
    <property type="match status" value="1"/>
</dbReference>
<name>A0A9Q9F5X9_9RICK</name>
<dbReference type="GO" id="GO:0005886">
    <property type="term" value="C:plasma membrane"/>
    <property type="evidence" value="ECO:0007669"/>
    <property type="project" value="TreeGrafter"/>
</dbReference>
<feature type="domain" description="Cation efflux protein cytoplasmic" evidence="10">
    <location>
        <begin position="211"/>
        <end position="290"/>
    </location>
</feature>
<proteinExistence type="inferred from homology"/>
<evidence type="ECO:0000256" key="2">
    <source>
        <dbReference type="ARBA" id="ARBA00008873"/>
    </source>
</evidence>
<keyword evidence="5 8" id="KW-1133">Transmembrane helix</keyword>
<dbReference type="InterPro" id="IPR002524">
    <property type="entry name" value="Cation_efflux"/>
</dbReference>
<keyword evidence="4" id="KW-0862">Zinc</keyword>
<evidence type="ECO:0000256" key="5">
    <source>
        <dbReference type="ARBA" id="ARBA00022989"/>
    </source>
</evidence>
<keyword evidence="6" id="KW-0406">Ion transport</keyword>
<dbReference type="RefSeq" id="WP_218194403.1">
    <property type="nucleotide sequence ID" value="NZ_CP054597.1"/>
</dbReference>
<feature type="transmembrane region" description="Helical" evidence="8">
    <location>
        <begin position="42"/>
        <end position="62"/>
    </location>
</feature>